<dbReference type="CDD" id="cd22954">
    <property type="entry name" value="PLL_lectin"/>
    <property type="match status" value="1"/>
</dbReference>
<dbReference type="RefSeq" id="WP_349280674.1">
    <property type="nucleotide sequence ID" value="NZ_CBCSCU010000017.1"/>
</dbReference>
<reference evidence="3" key="1">
    <citation type="submission" date="2024-05" db="EMBL/GenBank/DDBJ databases">
        <authorList>
            <person name="Bunk B."/>
            <person name="Swiderski J."/>
            <person name="Sproer C."/>
            <person name="Thiel V."/>
        </authorList>
    </citation>
    <scope>NUCLEOTIDE SEQUENCE</scope>
    <source>
        <strain evidence="3">DSM 17735</strain>
    </source>
</reference>
<evidence type="ECO:0000313" key="3">
    <source>
        <dbReference type="EMBL" id="XBP71287.1"/>
    </source>
</evidence>
<evidence type="ECO:0000259" key="2">
    <source>
        <dbReference type="Pfam" id="PF26607"/>
    </source>
</evidence>
<dbReference type="InterPro" id="IPR058502">
    <property type="entry name" value="PLL-like_beta-prop"/>
</dbReference>
<accession>A0AAU7LUK8</accession>
<dbReference type="EMBL" id="CP157675">
    <property type="protein sequence ID" value="XBP71287.1"/>
    <property type="molecule type" value="Genomic_DNA"/>
</dbReference>
<dbReference type="Gene3D" id="2.120.10.70">
    <property type="entry name" value="Fucose-specific lectin"/>
    <property type="match status" value="2"/>
</dbReference>
<dbReference type="SUPFAM" id="SSF89372">
    <property type="entry name" value="Fucose-specific lectin"/>
    <property type="match status" value="1"/>
</dbReference>
<dbReference type="SUPFAM" id="SSF55486">
    <property type="entry name" value="Metalloproteases ('zincins'), catalytic domain"/>
    <property type="match status" value="1"/>
</dbReference>
<protein>
    <recommendedName>
        <fullName evidence="2">PLL-like beta propeller domain-containing protein</fullName>
    </recommendedName>
</protein>
<evidence type="ECO:0000256" key="1">
    <source>
        <dbReference type="SAM" id="MobiDB-lite"/>
    </source>
</evidence>
<feature type="domain" description="PLL-like beta propeller" evidence="2">
    <location>
        <begin position="357"/>
        <end position="520"/>
    </location>
</feature>
<sequence>MAKNVLRFTQDMAAASEEVTRLGGRIVQQFSPTVFVAELPDGSDETAMTSSTDQPVQPLDAASQLAVDAWTQARAARSARAGAARSPTEGLSWDTPGYQPPREFDTPEAGARSAREAELVAESTGTPTSRYMVGSVAVGVILVSRNTGAEVLSDAERVKIVQEVQEGLGWLAGVEPRARVSFVYDIRMVTVSSATGPYAGVTEPYERYERDWRDAALASMGYGPGRGGYQKYANDLRTSRHTDWAYVAFFTKYPLNHFAYAIVEKVVMNYANDGWGPDNINRVFAHESCHIFGAADEYGSCACGSTSGHLAVPNSNCVNCFPPGAQQACLMNANTLSMCDFSRRQIGWDERLFPRLTGWSGWVALGAPSTGFAGAPAVISRNGSVCNIYVRGADNALWQKAWFNNAWHDWGRHNDGGVLASEPALGSMGPDHEHVFVRGTDNQVWQKFWKAASGWSGWFALGAPPVGFTGGPAVISRNGSVCNIYVRGADNALWQKAWFNNAWHDWGRHNDGGVLASEPALGSMGPDHEHVFVRGTDNQVWQKWWTGAGGWSGWVALGAPPGGFAGAPSVISRNGSVCNIYVRGTDNALWQRAYWNGAWHDWGRHNDGGVLASEPALGSMGPNHEHVFVRGTDNQVWQKWWQG</sequence>
<dbReference type="AlphaFoldDB" id="A0AAU7LUK8"/>
<feature type="region of interest" description="Disordered" evidence="1">
    <location>
        <begin position="79"/>
        <end position="110"/>
    </location>
</feature>
<name>A0AAU7LUK8_9BURK</name>
<gene>
    <name evidence="3" type="ORF">ABLV49_05650</name>
</gene>
<proteinExistence type="predicted"/>
<organism evidence="3">
    <name type="scientific">Polaromonas hydrogenivorans</name>
    <dbReference type="NCBI Taxonomy" id="335476"/>
    <lineage>
        <taxon>Bacteria</taxon>
        <taxon>Pseudomonadati</taxon>
        <taxon>Pseudomonadota</taxon>
        <taxon>Betaproteobacteria</taxon>
        <taxon>Burkholderiales</taxon>
        <taxon>Comamonadaceae</taxon>
        <taxon>Polaromonas</taxon>
    </lineage>
</organism>
<dbReference type="Pfam" id="PF26607">
    <property type="entry name" value="DUF8189"/>
    <property type="match status" value="1"/>
</dbReference>